<evidence type="ECO:0000259" key="1">
    <source>
        <dbReference type="Pfam" id="PF14213"/>
    </source>
</evidence>
<dbReference type="RefSeq" id="WP_119088326.1">
    <property type="nucleotide sequence ID" value="NZ_QXIU01000257.1"/>
</dbReference>
<organism evidence="2 3">
    <name type="scientific">Candidatus Cryosericum odellii</name>
    <dbReference type="NCBI Taxonomy" id="2290917"/>
    <lineage>
        <taxon>Bacteria</taxon>
        <taxon>Pseudomonadati</taxon>
        <taxon>Caldisericota/Cryosericota group</taxon>
        <taxon>Candidatus Cryosericota</taxon>
        <taxon>Candidatus Cryosericia</taxon>
        <taxon>Candidatus Cryosericales</taxon>
        <taxon>Candidatus Cryosericaceae</taxon>
        <taxon>Candidatus Cryosericum</taxon>
    </lineage>
</organism>
<sequence length="120" mass="13572">MSEKVVIRPYEVVGSPLCVASEDGERVYALVRTALKEGRKVDLSFENVSILTSAFLNSAVGQLYREFSEKAIRDSLSVTDMSQEDADLLKRVVETAKSYFKDPDWLRRAHQEVLGEDDEQ</sequence>
<feature type="domain" description="DUF4325" evidence="1">
    <location>
        <begin position="23"/>
        <end position="85"/>
    </location>
</feature>
<dbReference type="Pfam" id="PF14213">
    <property type="entry name" value="DUF4325"/>
    <property type="match status" value="1"/>
</dbReference>
<dbReference type="InterPro" id="IPR025474">
    <property type="entry name" value="DUF4325"/>
</dbReference>
<gene>
    <name evidence="2" type="ORF">SMC5_10180</name>
</gene>
<accession>A0A398D6U2</accession>
<evidence type="ECO:0000313" key="2">
    <source>
        <dbReference type="EMBL" id="RIE07181.1"/>
    </source>
</evidence>
<dbReference type="OrthoDB" id="512307at2"/>
<reference evidence="2 3" key="1">
    <citation type="submission" date="2018-09" db="EMBL/GenBank/DDBJ databases">
        <title>Discovery and Ecogenomic Context for Candidatus Cryosericales, a Global Caldiserica Order Active in Thawing Permafrost.</title>
        <authorList>
            <person name="Martinez M.A."/>
            <person name="Woodcroft B.J."/>
            <person name="Ignacio Espinoza J.C."/>
            <person name="Zayed A."/>
            <person name="Singleton C.M."/>
            <person name="Boyd J."/>
            <person name="Li Y.-F."/>
            <person name="Purvine S."/>
            <person name="Maughan H."/>
            <person name="Hodgkins S.B."/>
            <person name="Anderson D."/>
            <person name="Sederholm M."/>
            <person name="Temperton B."/>
            <person name="Saleska S.R."/>
            <person name="Tyson G.W."/>
            <person name="Rich V.I."/>
        </authorList>
    </citation>
    <scope>NUCLEOTIDE SEQUENCE [LARGE SCALE GENOMIC DNA]</scope>
    <source>
        <strain evidence="2 3">SMC5</strain>
    </source>
</reference>
<proteinExistence type="predicted"/>
<dbReference type="EMBL" id="QXIU01000257">
    <property type="protein sequence ID" value="RIE07181.1"/>
    <property type="molecule type" value="Genomic_DNA"/>
</dbReference>
<dbReference type="AlphaFoldDB" id="A0A398D6U2"/>
<evidence type="ECO:0000313" key="3">
    <source>
        <dbReference type="Proteomes" id="UP000266489"/>
    </source>
</evidence>
<protein>
    <submittedName>
        <fullName evidence="2">DUF4325 domain-containing protein</fullName>
    </submittedName>
</protein>
<comment type="caution">
    <text evidence="2">The sequence shown here is derived from an EMBL/GenBank/DDBJ whole genome shotgun (WGS) entry which is preliminary data.</text>
</comment>
<dbReference type="Proteomes" id="UP000266489">
    <property type="component" value="Unassembled WGS sequence"/>
</dbReference>
<name>A0A398D6U2_9BACT</name>